<dbReference type="eggNOG" id="KOG1178">
    <property type="taxonomic scope" value="Eukaryota"/>
</dbReference>
<dbReference type="Gene3D" id="3.40.50.720">
    <property type="entry name" value="NAD(P)-binding Rossmann-like Domain"/>
    <property type="match status" value="1"/>
</dbReference>
<dbReference type="GeneID" id="19467754"/>
<organism evidence="4 5">
    <name type="scientific">Glarea lozoyensis (strain ATCC 20868 / MF5171)</name>
    <dbReference type="NCBI Taxonomy" id="1116229"/>
    <lineage>
        <taxon>Eukaryota</taxon>
        <taxon>Fungi</taxon>
        <taxon>Dikarya</taxon>
        <taxon>Ascomycota</taxon>
        <taxon>Pezizomycotina</taxon>
        <taxon>Leotiomycetes</taxon>
        <taxon>Helotiales</taxon>
        <taxon>Helotiaceae</taxon>
        <taxon>Glarea</taxon>
    </lineage>
</organism>
<evidence type="ECO:0000313" key="5">
    <source>
        <dbReference type="Proteomes" id="UP000016922"/>
    </source>
</evidence>
<dbReference type="AlphaFoldDB" id="S3EE45"/>
<accession>S3EE45</accession>
<keyword evidence="5" id="KW-1185">Reference proteome</keyword>
<dbReference type="STRING" id="1116229.S3EE45"/>
<dbReference type="InterPro" id="IPR051414">
    <property type="entry name" value="Adenylate-forming_Reductase"/>
</dbReference>
<dbReference type="SUPFAM" id="SSF51735">
    <property type="entry name" value="NAD(P)-binding Rossmann-fold domains"/>
    <property type="match status" value="1"/>
</dbReference>
<feature type="domain" description="Thioester reductase (TE)" evidence="3">
    <location>
        <begin position="669"/>
        <end position="876"/>
    </location>
</feature>
<dbReference type="SUPFAM" id="SSF56801">
    <property type="entry name" value="Acetyl-CoA synthetase-like"/>
    <property type="match status" value="1"/>
</dbReference>
<proteinExistence type="predicted"/>
<evidence type="ECO:0000256" key="1">
    <source>
        <dbReference type="ARBA" id="ARBA00022450"/>
    </source>
</evidence>
<dbReference type="InterPro" id="IPR013120">
    <property type="entry name" value="FAR_NAD-bd"/>
</dbReference>
<dbReference type="OrthoDB" id="429813at2759"/>
<protein>
    <submittedName>
        <fullName evidence="4">NAD(P)-binding Rossmann-fold containing protein</fullName>
    </submittedName>
</protein>
<dbReference type="PANTHER" id="PTHR43439:SF2">
    <property type="entry name" value="ENZYME, PUTATIVE (JCVI)-RELATED"/>
    <property type="match status" value="1"/>
</dbReference>
<gene>
    <name evidence="4" type="ORF">GLAREA_08706</name>
</gene>
<evidence type="ECO:0000313" key="4">
    <source>
        <dbReference type="EMBL" id="EPE36543.1"/>
    </source>
</evidence>
<dbReference type="PANTHER" id="PTHR43439">
    <property type="entry name" value="PHENYLACETATE-COENZYME A LIGASE"/>
    <property type="match status" value="1"/>
</dbReference>
<dbReference type="KEGG" id="glz:GLAREA_08706"/>
<keyword evidence="1" id="KW-0596">Phosphopantetheine</keyword>
<dbReference type="HOGENOM" id="CLU_002220_0_0_1"/>
<evidence type="ECO:0000256" key="2">
    <source>
        <dbReference type="ARBA" id="ARBA00022553"/>
    </source>
</evidence>
<sequence>MLFKRLPSEDSQEPRLLPNLIDEIALHDPSRIFAIIPGFQDPNDFIHITFRDLAKAIDRTAWWMKETFDHGGSSKVLVYVGSCDILYHIVIVAAAKLEFETFLPSPENPDEMFPQLYLASKWSQLVVSERFAEEHNIRANNGGFGRFVTLSPSLEYILRARNISRPAQFTLTSQFEEVANSPFVAFQLKDGQFVKANHSWTCSFDPCYPNAGLEGKNTVYEDFIGRRVVNAIPPYHIVGFIIGLLYPVYYGTHTVWFHADAPVTCTQIETMLSRIPADTTFMEPSMLQGAACYSCFQQKLGQQAAVLPGGSVPSTLRSQLFSSIWLAHMVHTILLKDEILTSNDWQFFQFPFTHLQPHQATFSELWRCDINGCPRKIETVNDDSANYPATESDVAFYMEVEKVSQSFNHDSTLTGIVLPRHDKVKRMVIITKEELAPRAFIILRGQFAASDSTNAEKIQHYLQILEKLRPTLALVTKNYNLPVPIPDENIIFTSEDECSLDADDREIVQQFADHINMMERMPLIADDMMNRSSALENEEYLISYIQMAIETITKLGKRCQVDFDIFGAGGLGWKQLVKLVAFLKAVLADEDASLITPKLIFESRTPTNLARSVKRISEEWFAAQRVFKTGASLFDVLENYFDRLSEMKHDPNRNKGSPPAEEGGLVVMLTGSTRSLGSYMLDALLSRPNNHFRKVYCINTSRGRSAALRYRTAANNLPAHQNGGDRLFFQQADLSLRRFGLSSTLYKELQDSVQVVIHTSWKEDLNAGLAAFKTSLDGLLNLIRFSTESRHRPIICFASSTRSVGCYRTLPGNFAPECQIADAEAPTKDGYGQSKWIGEQMLSAASENCDVRSVIWRIGELAGPVNQQGEWPKEGWRGSLITSSKYLRAVPTFGWIHLFYLIPIDVLASILVEICENVYPELVSNSNDYMKAKYYNVRNPEDMAWETHIVPAVMRVLKSNGIEDMQNMRWGEWLELLEASQGNDGENPAFDLLNFYKNVEIGGGVGCLALHKECAFEKSAILRGLDGTNQVRWLGIWLQQLGIIPTAPGAIIQGTAGVEF</sequence>
<dbReference type="Proteomes" id="UP000016922">
    <property type="component" value="Unassembled WGS sequence"/>
</dbReference>
<dbReference type="EMBL" id="KE145352">
    <property type="protein sequence ID" value="EPE36543.1"/>
    <property type="molecule type" value="Genomic_DNA"/>
</dbReference>
<dbReference type="RefSeq" id="XP_008075858.1">
    <property type="nucleotide sequence ID" value="XM_008077667.1"/>
</dbReference>
<evidence type="ECO:0000259" key="3">
    <source>
        <dbReference type="Pfam" id="PF07993"/>
    </source>
</evidence>
<dbReference type="InterPro" id="IPR036291">
    <property type="entry name" value="NAD(P)-bd_dom_sf"/>
</dbReference>
<keyword evidence="2" id="KW-0597">Phosphoprotein</keyword>
<dbReference type="Pfam" id="PF07993">
    <property type="entry name" value="NAD_binding_4"/>
    <property type="match status" value="1"/>
</dbReference>
<name>S3EE45_GLAL2</name>
<reference evidence="4 5" key="1">
    <citation type="journal article" date="2013" name="BMC Genomics">
        <title>Genomics-driven discovery of the pneumocandin biosynthetic gene cluster in the fungus Glarea lozoyensis.</title>
        <authorList>
            <person name="Chen L."/>
            <person name="Yue Q."/>
            <person name="Zhang X."/>
            <person name="Xiang M."/>
            <person name="Wang C."/>
            <person name="Li S."/>
            <person name="Che Y."/>
            <person name="Ortiz-Lopez F.J."/>
            <person name="Bills G.F."/>
            <person name="Liu X."/>
            <person name="An Z."/>
        </authorList>
    </citation>
    <scope>NUCLEOTIDE SEQUENCE [LARGE SCALE GENOMIC DNA]</scope>
    <source>
        <strain evidence="5">ATCC 20868 / MF5171</strain>
    </source>
</reference>